<accession>A0A1G2DEI2</accession>
<proteinExistence type="predicted"/>
<dbReference type="AlphaFoldDB" id="A0A1G2DEI2"/>
<protein>
    <recommendedName>
        <fullName evidence="3">Type 4 fimbrial biogenesis protein PilX N-terminal domain-containing protein</fullName>
    </recommendedName>
</protein>
<comment type="caution">
    <text evidence="1">The sequence shown here is derived from an EMBL/GenBank/DDBJ whole genome shotgun (WGS) entry which is preliminary data.</text>
</comment>
<dbReference type="STRING" id="1798665.A2942_02225"/>
<sequence length="182" mass="19781">MRHFFQRTQRSKRKNGGYILLLTLLVISILLAVSTGISGISIREIVLSSFLRDSAKAFSAADRGAECALFWDRSVPQNGMPYTIFATGTVGILYDYSSNLSAAVCNNGQANMQLSASNWVVTSDATSGTTKFSLNFSDGTCVDVTVIKVGLESTTIIGDGYNTCTLELPRRTQREIVVFTNI</sequence>
<reference evidence="1 2" key="1">
    <citation type="journal article" date="2016" name="Nat. Commun.">
        <title>Thousands of microbial genomes shed light on interconnected biogeochemical processes in an aquifer system.</title>
        <authorList>
            <person name="Anantharaman K."/>
            <person name="Brown C.T."/>
            <person name="Hug L.A."/>
            <person name="Sharon I."/>
            <person name="Castelle C.J."/>
            <person name="Probst A.J."/>
            <person name="Thomas B.C."/>
            <person name="Singh A."/>
            <person name="Wilkins M.J."/>
            <person name="Karaoz U."/>
            <person name="Brodie E.L."/>
            <person name="Williams K.H."/>
            <person name="Hubbard S.S."/>
            <person name="Banfield J.F."/>
        </authorList>
    </citation>
    <scope>NUCLEOTIDE SEQUENCE [LARGE SCALE GENOMIC DNA]</scope>
</reference>
<evidence type="ECO:0008006" key="3">
    <source>
        <dbReference type="Google" id="ProtNLM"/>
    </source>
</evidence>
<evidence type="ECO:0000313" key="2">
    <source>
        <dbReference type="Proteomes" id="UP000178534"/>
    </source>
</evidence>
<gene>
    <name evidence="1" type="ORF">A2942_02225</name>
</gene>
<organism evidence="1 2">
    <name type="scientific">Candidatus Lloydbacteria bacterium RIFCSPLOWO2_01_FULL_50_20</name>
    <dbReference type="NCBI Taxonomy" id="1798665"/>
    <lineage>
        <taxon>Bacteria</taxon>
        <taxon>Candidatus Lloydiibacteriota</taxon>
    </lineage>
</organism>
<evidence type="ECO:0000313" key="1">
    <source>
        <dbReference type="EMBL" id="OGZ12019.1"/>
    </source>
</evidence>
<dbReference type="EMBL" id="MHLP01000029">
    <property type="protein sequence ID" value="OGZ12019.1"/>
    <property type="molecule type" value="Genomic_DNA"/>
</dbReference>
<name>A0A1G2DEI2_9BACT</name>
<dbReference type="Proteomes" id="UP000178534">
    <property type="component" value="Unassembled WGS sequence"/>
</dbReference>